<keyword evidence="9" id="KW-1185">Reference proteome</keyword>
<keyword evidence="2" id="KW-0677">Repeat</keyword>
<evidence type="ECO:0000313" key="8">
    <source>
        <dbReference type="EMBL" id="CAE7428629.1"/>
    </source>
</evidence>
<proteinExistence type="predicted"/>
<dbReference type="OrthoDB" id="406096at2759"/>
<dbReference type="InterPro" id="IPR035976">
    <property type="entry name" value="Sushi/SCR/CCP_sf"/>
</dbReference>
<feature type="domain" description="Sushi" evidence="7">
    <location>
        <begin position="1277"/>
        <end position="1332"/>
    </location>
</feature>
<keyword evidence="1" id="KW-0768">Sushi</keyword>
<dbReference type="InterPro" id="IPR050350">
    <property type="entry name" value="Compl-Cell_Adhes-Reg"/>
</dbReference>
<dbReference type="PANTHER" id="PTHR19325">
    <property type="entry name" value="COMPLEMENT COMPONENT-RELATED SUSHI DOMAIN-CONTAINING"/>
    <property type="match status" value="1"/>
</dbReference>
<dbReference type="EMBL" id="CAJNJA010018675">
    <property type="protein sequence ID" value="CAE7428629.1"/>
    <property type="molecule type" value="Genomic_DNA"/>
</dbReference>
<reference evidence="8" key="1">
    <citation type="submission" date="2021-02" db="EMBL/GenBank/DDBJ databases">
        <authorList>
            <person name="Dougan E. K."/>
            <person name="Rhodes N."/>
            <person name="Thang M."/>
            <person name="Chan C."/>
        </authorList>
    </citation>
    <scope>NUCLEOTIDE SEQUENCE</scope>
</reference>
<evidence type="ECO:0000313" key="9">
    <source>
        <dbReference type="Proteomes" id="UP000601435"/>
    </source>
</evidence>
<dbReference type="SUPFAM" id="SSF57535">
    <property type="entry name" value="Complement control module/SCR domain"/>
    <property type="match status" value="3"/>
</dbReference>
<feature type="domain" description="Sushi" evidence="7">
    <location>
        <begin position="1458"/>
        <end position="1509"/>
    </location>
</feature>
<keyword evidence="3" id="KW-1015">Disulfide bond</keyword>
<name>A0A812RAQ6_9DINO</name>
<dbReference type="SMART" id="SM00032">
    <property type="entry name" value="CCP"/>
    <property type="match status" value="8"/>
</dbReference>
<feature type="chain" id="PRO_5032832565" evidence="6">
    <location>
        <begin position="19"/>
        <end position="2154"/>
    </location>
</feature>
<feature type="region of interest" description="Disordered" evidence="5">
    <location>
        <begin position="1984"/>
        <end position="2003"/>
    </location>
</feature>
<evidence type="ECO:0000256" key="5">
    <source>
        <dbReference type="SAM" id="MobiDB-lite"/>
    </source>
</evidence>
<feature type="domain" description="Sushi" evidence="7">
    <location>
        <begin position="1337"/>
        <end position="1394"/>
    </location>
</feature>
<feature type="signal peptide" evidence="6">
    <location>
        <begin position="1"/>
        <end position="18"/>
    </location>
</feature>
<feature type="domain" description="Sushi" evidence="7">
    <location>
        <begin position="996"/>
        <end position="1052"/>
    </location>
</feature>
<sequence>MRRLTALALLLCLEVARAQELAVVRPFASSQEIEDMDEAFALWNTVSPCGDKALAEFDLILVYSRKFGQNPDALAAVERVSTAFRERTQPWHRCFREVHIKAANLTADEDVYDSRGYAVRKDWVNGPNKVFRYILRSFLDSTLAPADYDAFFFMEFDSVPLRSLWLDQLYAEVVIYPRAAIRGSRYRGDSWDPFLDEISAELLQHLNGNAIYFKHPWLEFLADQLEEDEAKGNASTAFDVRMAALTLQASLEAADNATTYLADAWKQHVPEGEQPYRDDSLLVGNYANTLLNRSFDPGELVRHAARNNLLRNINQSQLTLAVIAYDDWSESKLLQSLKVTHHPFRNVVILADGNGESTTEIETPGGPSLLQEKDWAGASDQVLCDAAAAVTTEKFVFTDTYHFISGPVQLLVDDDGHPVLPYIPSLSVYCTQQRECSSALDQAESFFGVELLHHHDTYETVFVTDDVKTFCQTWDVAAATLGSYENCDYLLGPTADDYIAWLISTKRPFRYTPKNKERVGWRPWTSLWTPPPLDERDCSLYREGEYLARLASIDAPRPDAAVVSEIGSRGEWQEFQNTRECSFFIQNASACDFSPNCTFRPLFESGKCMQTRQFALLPRPPSPFTWPSTTTLSATRYTSTDTATATATTTSSTSVSRTASFTTSTSTTTSSWTWVPTSTATSSTTILPTATCQVPDIAGAEACSSLQPGDTCQVLCPVGYEGEPSEYTCLENLTFAGQQPECIRTTTSTTEEGDRRCSMGLPMAPGADVSDCFGIAAGATCTARCSGSFSGTPVQYSCASDGVFRPTEAGLECQERFCDTSQLPSGYDVSSCAQTSVGEVCFVRCPDGYLPAESLHVCGADGLFLGFAPTCERADCSLDLATKAADISRNFSDCSGIVAGSDCIVPCAFGHQGNPATYTCLPDGTLAGPGDPCQPKTCAVPDALADPSFGTNCNGTRHGETCRAACSPGFSGLSEQLRCDNGVLQGSLPKCTGFPCFLEGVRLEPGMDASDCAGKRTFQECSVQCGRGFSGQGSPVMSCQPDGRFTQHSLVCTRRTCGDLSAVPGFSDASMLNSCAGRGFGEVCSAFCRQGWELQGNATVLVCDDAPDDSAGFSVYFESDGRFVPAAEADGPLCKARPCTANLPNLQGVQHDCAGKTTHETCTVEAAAGYRFESAEGLTATLVCQANGSFVGSIPQILADSCPEVQFGPGVGSTCINVPVDGECWAYCESGWSGLPRKYHCRLSAALELRASEQEINCTAARRLDASEPGACFDDGIATALSLPELTHSCSEMLHGDVCVVHCSAGWEMVEQSPTIVTCDNASLVGGPLPHCRPKQCDFGLPNALGVSSNCSGAVTGEHCLAICEEGYYSDSDSGQEHFLCTATGSFAGVAPDCRRLSCADLELGADFQHNCHGKLFGESCVVTCAAGFHLAGWGASFVCAGDGRFQGLLPLCQAAVCESFDDLNFVSTCDSVATSGNCNVSCGPGYEQNSSVLTCDAAGTLVGQLPICKAEACAVDPSLESASYSHDCLALPFGRSCSVICADGYEPDTEEGQQGEQWQCRINDTHASHPTLTGILPSCRPAACDAGYPLQSPATRDNCTAMLTGQICVQSCATGYVPSDAIVDTFRCNPDGVLVSISGVGLACRVATCKLMPLGPSIVTTCAGEIPINGSCNAFCSSGFRLEGPVQQWRCMGPSSELPALDGSDQDVALRGHLPACVPDVCAYNIPWEIDFDHNCSSVPTGSFCLVGCPGNGNSSLLRCAEDGSLQGAWPLCNEVTRSSSETTTRTQTTTTRVIILVGRLTVQTNSPDDLGDPQVEAGLRRALAQVLEVSPEDLELAVQAVQGSADLAEVQFSSATAPTMVQLQEPQRTTFAEVGRAFATEFVNYTEADIAAVGPLVFSVQLRNETLEVSIAPPEASPDTLQFTTTMTASAGVLLLCCACTGCFIRQRLRQAGEGSECPCSCGSAQPESGSLPEVASDVQTSIGEGGSESWDWEDEGVTRTLPPSREVTAGISSLVMSTSAGSGCPTRSPTMKDLREAANQGDSWLGVVLGEQTEDATVKKLEALAQGVGFQEPLAERLADAGIYLQEDEDDEDGIQEFRLALEDVGVHFEEVHVGTHADTTAPRAKPGVVCSSRVNDQELDDFMDEDLFEV</sequence>
<comment type="caution">
    <text evidence="8">The sequence shown here is derived from an EMBL/GenBank/DDBJ whole genome shotgun (WGS) entry which is preliminary data.</text>
</comment>
<feature type="domain" description="Sushi" evidence="7">
    <location>
        <begin position="818"/>
        <end position="871"/>
    </location>
</feature>
<keyword evidence="4" id="KW-0325">Glycoprotein</keyword>
<organism evidence="8 9">
    <name type="scientific">Symbiodinium necroappetens</name>
    <dbReference type="NCBI Taxonomy" id="1628268"/>
    <lineage>
        <taxon>Eukaryota</taxon>
        <taxon>Sar</taxon>
        <taxon>Alveolata</taxon>
        <taxon>Dinophyceae</taxon>
        <taxon>Suessiales</taxon>
        <taxon>Symbiodiniaceae</taxon>
        <taxon>Symbiodinium</taxon>
    </lineage>
</organism>
<evidence type="ECO:0000256" key="1">
    <source>
        <dbReference type="ARBA" id="ARBA00022659"/>
    </source>
</evidence>
<evidence type="ECO:0000256" key="6">
    <source>
        <dbReference type="SAM" id="SignalP"/>
    </source>
</evidence>
<feature type="domain" description="Sushi" evidence="7">
    <location>
        <begin position="692"/>
        <end position="742"/>
    </location>
</feature>
<evidence type="ECO:0000256" key="4">
    <source>
        <dbReference type="ARBA" id="ARBA00023180"/>
    </source>
</evidence>
<gene>
    <name evidence="8" type="primary">CSMD3</name>
    <name evidence="8" type="ORF">SNEC2469_LOCUS11764</name>
</gene>
<keyword evidence="6" id="KW-0732">Signal</keyword>
<dbReference type="InterPro" id="IPR000436">
    <property type="entry name" value="Sushi_SCR_CCP_dom"/>
</dbReference>
<accession>A0A812RAQ6</accession>
<feature type="domain" description="Sushi" evidence="7">
    <location>
        <begin position="1399"/>
        <end position="1453"/>
    </location>
</feature>
<protein>
    <submittedName>
        <fullName evidence="8">CSMD3 protein</fullName>
    </submittedName>
</protein>
<evidence type="ECO:0000256" key="2">
    <source>
        <dbReference type="ARBA" id="ARBA00022737"/>
    </source>
</evidence>
<feature type="domain" description="Sushi" evidence="7">
    <location>
        <begin position="938"/>
        <end position="991"/>
    </location>
</feature>
<dbReference type="PANTHER" id="PTHR19325:SF560">
    <property type="entry name" value="SUSHI, VON WILLEBRAND FACTOR TYPE A, EGF AND PENTRAXIN DOMAIN-CONTAINING PROTEIN 1"/>
    <property type="match status" value="1"/>
</dbReference>
<dbReference type="Proteomes" id="UP000601435">
    <property type="component" value="Unassembled WGS sequence"/>
</dbReference>
<evidence type="ECO:0000259" key="7">
    <source>
        <dbReference type="SMART" id="SM00032"/>
    </source>
</evidence>
<evidence type="ECO:0000256" key="3">
    <source>
        <dbReference type="ARBA" id="ARBA00023157"/>
    </source>
</evidence>